<evidence type="ECO:0000313" key="6">
    <source>
        <dbReference type="Proteomes" id="UP000095280"/>
    </source>
</evidence>
<evidence type="ECO:0000259" key="5">
    <source>
        <dbReference type="Pfam" id="PF24495"/>
    </source>
</evidence>
<keyword evidence="3" id="KW-0732">Signal</keyword>
<dbReference type="Pfam" id="PF12371">
    <property type="entry name" value="TMEM131_like_N"/>
    <property type="match status" value="1"/>
</dbReference>
<dbReference type="WBParaSite" id="maker-uti_cns_0005067-snap-gene-0.1-mRNA-1">
    <property type="protein sequence ID" value="maker-uti_cns_0005067-snap-gene-0.1-mRNA-1"/>
    <property type="gene ID" value="maker-uti_cns_0005067-snap-gene-0.1"/>
</dbReference>
<name>A0A1I8H9H6_9PLAT</name>
<feature type="region of interest" description="Disordered" evidence="1">
    <location>
        <begin position="297"/>
        <end position="343"/>
    </location>
</feature>
<feature type="transmembrane region" description="Helical" evidence="2">
    <location>
        <begin position="61"/>
        <end position="78"/>
    </location>
</feature>
<dbReference type="InterPro" id="IPR039877">
    <property type="entry name" value="TMEM131-like"/>
</dbReference>
<sequence>MRRLLRYFLILSAFTLFILQLNDGHIVGYQREALHYMNPNATEGLGGAVLAAFRDWNVPRTVNIVGMLMSSALVAVMAGSRRIRSSHMLRLTFQTRLLFGISLAAIIAAFGLASDLCIRAISSDGLAPLLPALIFSFAGFVEGFVEIFAMVAAYELVLAIAPASHRDFLVGIALSVWSFASLLRSALYSGIVPLIISPEAAKQDPHASYCLRHAIDLLLCVSCLAYTRLVSLPLAAPLMAEERDIAGAFAAIGENNTDAEEHEDANEELQHLLSMDPRSSSASDLVRLISFSSGCVTTPSDASPQASIATTTETRTSAVSYMHSAGSSSSSSNPSSRQSTLRRQRLNPSVVIHLRHQASTADSLCRSETGTNEVSVTTTDYEGSGSCSGDSAQMIADCLLQVLQQAGDGLSDSEDTAQTIMQDCCVYANCNCTLGAATTRAAAVARKSAVELESSKPKITSFDNDGVGGDKTATKGSVAAVENVKSCDRYMIDNNSKKSPSSTANKSGFFQTNKVLSLALDGTNEFSSDVFPALGPVGQPHLEQVTLINGQEKKPVQLLSISATTPHFHCSFFQRKAVPAGENTTFDVVFLAREMGATENTLFIRTSTGTYRYQLFAVGVPSPYRVQPWLGARIPINSSFSPYLHVHNPHSSVLQITEMFTSGPDLHLELPSNGPPANQLWAIPPYETRTVMRLRLVGREPANHTAFVQVKTNRSGRFGLVLPVEVQVSSRPGLYATVDRLDFGLLRTLDSERTITLQVTSLFAQPCLVSNVSLDFPNDAVRLTFRPVRLLPGAWRRTPLADVTFTAHRAAAPRQWSGHVIITGSQDGSDGATGELLRVPYRATVLQGALVYDANSTRFLLAASSSLGGDSNGAGVTRPISISNTFAQPVVIFNASLLTGLPDSLAGKSNGGTADVSLVKFRPPVLIPAGATLSPFSLSVSINAKPRVLQLAIYSNASHFLIPVFLYSGSLSTVPRWPEQRLDAVDFGSIGPGDRRQVELAVRNENPVEIRLLSMKCDPPVVQAQLMRVRGSNGSVTGTAPELPVTLRPFH</sequence>
<feature type="compositionally biased region" description="Polar residues" evidence="1">
    <location>
        <begin position="297"/>
        <end position="316"/>
    </location>
</feature>
<accession>A0A1I8H9H6</accession>
<feature type="compositionally biased region" description="Low complexity" evidence="1">
    <location>
        <begin position="317"/>
        <end position="339"/>
    </location>
</feature>
<dbReference type="PANTHER" id="PTHR22050">
    <property type="entry name" value="RW1 PROTEIN HOMOLOG"/>
    <property type="match status" value="1"/>
</dbReference>
<keyword evidence="2" id="KW-1133">Transmembrane helix</keyword>
<evidence type="ECO:0000256" key="1">
    <source>
        <dbReference type="SAM" id="MobiDB-lite"/>
    </source>
</evidence>
<proteinExistence type="predicted"/>
<keyword evidence="2" id="KW-0812">Transmembrane</keyword>
<evidence type="ECO:0000313" key="7">
    <source>
        <dbReference type="WBParaSite" id="maker-uti_cns_0005067-snap-gene-0.1-mRNA-1"/>
    </source>
</evidence>
<feature type="domain" description="TMEM131 second Ig-like" evidence="5">
    <location>
        <begin position="623"/>
        <end position="711"/>
    </location>
</feature>
<protein>
    <submittedName>
        <fullName evidence="7">TMEM131_like domain-containing protein</fullName>
    </submittedName>
</protein>
<dbReference type="AlphaFoldDB" id="A0A1I8H9H6"/>
<dbReference type="InterPro" id="IPR022113">
    <property type="entry name" value="TMEM131L_N"/>
</dbReference>
<feature type="transmembrane region" description="Helical" evidence="2">
    <location>
        <begin position="98"/>
        <end position="121"/>
    </location>
</feature>
<keyword evidence="2" id="KW-0472">Membrane</keyword>
<feature type="transmembrane region" description="Helical" evidence="2">
    <location>
        <begin position="168"/>
        <end position="187"/>
    </location>
</feature>
<feature type="domain" description="Transmembrane protein 131-like N-terminal" evidence="4">
    <location>
        <begin position="536"/>
        <end position="606"/>
    </location>
</feature>
<evidence type="ECO:0000256" key="2">
    <source>
        <dbReference type="SAM" id="Phobius"/>
    </source>
</evidence>
<feature type="chain" id="PRO_5009319980" evidence="3">
    <location>
        <begin position="25"/>
        <end position="1051"/>
    </location>
</feature>
<feature type="transmembrane region" description="Helical" evidence="2">
    <location>
        <begin position="133"/>
        <end position="156"/>
    </location>
</feature>
<organism evidence="6 7">
    <name type="scientific">Macrostomum lignano</name>
    <dbReference type="NCBI Taxonomy" id="282301"/>
    <lineage>
        <taxon>Eukaryota</taxon>
        <taxon>Metazoa</taxon>
        <taxon>Spiralia</taxon>
        <taxon>Lophotrochozoa</taxon>
        <taxon>Platyhelminthes</taxon>
        <taxon>Rhabditophora</taxon>
        <taxon>Macrostomorpha</taxon>
        <taxon>Macrostomida</taxon>
        <taxon>Macrostomidae</taxon>
        <taxon>Macrostomum</taxon>
    </lineage>
</organism>
<reference evidence="7" key="1">
    <citation type="submission" date="2016-11" db="UniProtKB">
        <authorList>
            <consortium name="WormBaseParasite"/>
        </authorList>
    </citation>
    <scope>IDENTIFICATION</scope>
</reference>
<feature type="signal peptide" evidence="3">
    <location>
        <begin position="1"/>
        <end position="24"/>
    </location>
</feature>
<dbReference type="Proteomes" id="UP000095280">
    <property type="component" value="Unplaced"/>
</dbReference>
<evidence type="ECO:0000259" key="4">
    <source>
        <dbReference type="Pfam" id="PF12371"/>
    </source>
</evidence>
<dbReference type="Pfam" id="PF24495">
    <property type="entry name" value="Ig_TMEM131_2"/>
    <property type="match status" value="1"/>
</dbReference>
<keyword evidence="6" id="KW-1185">Reference proteome</keyword>
<dbReference type="InterPro" id="IPR056311">
    <property type="entry name" value="TMEM131_Ig_2"/>
</dbReference>
<evidence type="ECO:0000256" key="3">
    <source>
        <dbReference type="SAM" id="SignalP"/>
    </source>
</evidence>
<dbReference type="GO" id="GO:0016020">
    <property type="term" value="C:membrane"/>
    <property type="evidence" value="ECO:0007669"/>
    <property type="project" value="TreeGrafter"/>
</dbReference>
<dbReference type="PANTHER" id="PTHR22050:SF0">
    <property type="entry name" value="TRANSMEMBRANE PROTEIN 131 HOMOLOG"/>
    <property type="match status" value="1"/>
</dbReference>